<keyword evidence="1" id="KW-0812">Transmembrane</keyword>
<feature type="transmembrane region" description="Helical" evidence="1">
    <location>
        <begin position="25"/>
        <end position="53"/>
    </location>
</feature>
<reference evidence="3" key="2">
    <citation type="submission" date="2025-09" db="UniProtKB">
        <authorList>
            <consortium name="Ensembl"/>
        </authorList>
    </citation>
    <scope>IDENTIFICATION</scope>
</reference>
<evidence type="ECO:0000256" key="1">
    <source>
        <dbReference type="SAM" id="Phobius"/>
    </source>
</evidence>
<protein>
    <recommendedName>
        <fullName evidence="2">Neurotransmitter-gated ion-channel transmembrane domain-containing protein</fullName>
    </recommendedName>
</protein>
<feature type="transmembrane region" description="Helical" evidence="1">
    <location>
        <begin position="73"/>
        <end position="90"/>
    </location>
</feature>
<dbReference type="SUPFAM" id="SSF90112">
    <property type="entry name" value="Neurotransmitter-gated ion-channel transmembrane pore"/>
    <property type="match status" value="1"/>
</dbReference>
<dbReference type="InterPro" id="IPR036719">
    <property type="entry name" value="Neuro-gated_channel_TM_sf"/>
</dbReference>
<feature type="transmembrane region" description="Helical" evidence="1">
    <location>
        <begin position="172"/>
        <end position="194"/>
    </location>
</feature>
<dbReference type="InterPro" id="IPR038050">
    <property type="entry name" value="Neuro_actylchol_rec"/>
</dbReference>
<keyword evidence="4" id="KW-1185">Reference proteome</keyword>
<dbReference type="AlphaFoldDB" id="I3K1B4"/>
<keyword evidence="1" id="KW-1133">Transmembrane helix</keyword>
<feature type="domain" description="Neurotransmitter-gated ion-channel transmembrane" evidence="2">
    <location>
        <begin position="5"/>
        <end position="188"/>
    </location>
</feature>
<dbReference type="Proteomes" id="UP000005207">
    <property type="component" value="Unplaced"/>
</dbReference>
<evidence type="ECO:0000259" key="2">
    <source>
        <dbReference type="Pfam" id="PF02932"/>
    </source>
</evidence>
<dbReference type="Gene3D" id="1.20.58.390">
    <property type="entry name" value="Neurotransmitter-gated ion-channel transmembrane domain"/>
    <property type="match status" value="1"/>
</dbReference>
<keyword evidence="1" id="KW-0472">Membrane</keyword>
<dbReference type="GeneTree" id="ENSGT00940000164924"/>
<dbReference type="eggNOG" id="KOG3645">
    <property type="taxonomic scope" value="Eukaryota"/>
</dbReference>
<proteinExistence type="predicted"/>
<name>I3K1B4_ORENI</name>
<evidence type="ECO:0000313" key="3">
    <source>
        <dbReference type="Ensembl" id="ENSONIP00000014909.2"/>
    </source>
</evidence>
<dbReference type="InterPro" id="IPR006029">
    <property type="entry name" value="Neurotrans-gated_channel_TM"/>
</dbReference>
<dbReference type="HOGENOM" id="CLU_1011799_0_0_1"/>
<reference evidence="3" key="1">
    <citation type="submission" date="2025-08" db="UniProtKB">
        <authorList>
            <consortium name="Ensembl"/>
        </authorList>
    </citation>
    <scope>IDENTIFICATION</scope>
</reference>
<dbReference type="GO" id="GO:0016020">
    <property type="term" value="C:membrane"/>
    <property type="evidence" value="ECO:0007669"/>
    <property type="project" value="InterPro"/>
</dbReference>
<dbReference type="Pfam" id="PF02932">
    <property type="entry name" value="Neur_chan_memb"/>
    <property type="match status" value="1"/>
</dbReference>
<accession>I3K1B4</accession>
<dbReference type="OMA" id="RNAHISF"/>
<organism evidence="3 4">
    <name type="scientific">Oreochromis niloticus</name>
    <name type="common">Nile tilapia</name>
    <name type="synonym">Tilapia nilotica</name>
    <dbReference type="NCBI Taxonomy" id="8128"/>
    <lineage>
        <taxon>Eukaryota</taxon>
        <taxon>Metazoa</taxon>
        <taxon>Chordata</taxon>
        <taxon>Craniata</taxon>
        <taxon>Vertebrata</taxon>
        <taxon>Euteleostomi</taxon>
        <taxon>Actinopterygii</taxon>
        <taxon>Neopterygii</taxon>
        <taxon>Teleostei</taxon>
        <taxon>Neoteleostei</taxon>
        <taxon>Acanthomorphata</taxon>
        <taxon>Ovalentaria</taxon>
        <taxon>Cichlomorphae</taxon>
        <taxon>Cichliformes</taxon>
        <taxon>Cichlidae</taxon>
        <taxon>African cichlids</taxon>
        <taxon>Pseudocrenilabrinae</taxon>
        <taxon>Oreochromini</taxon>
        <taxon>Oreochromis</taxon>
    </lineage>
</organism>
<dbReference type="GO" id="GO:0006811">
    <property type="term" value="P:monoatomic ion transport"/>
    <property type="evidence" value="ECO:0007669"/>
    <property type="project" value="InterPro"/>
</dbReference>
<evidence type="ECO:0000313" key="4">
    <source>
        <dbReference type="Proteomes" id="UP000005207"/>
    </source>
</evidence>
<dbReference type="InParanoid" id="I3K1B4"/>
<dbReference type="STRING" id="8128.ENSONIP00000049396"/>
<dbReference type="Ensembl" id="ENSONIT00000014921.2">
    <property type="protein sequence ID" value="ENSONIP00000014909.2"/>
    <property type="gene ID" value="ENSONIG00000011841.2"/>
</dbReference>
<sequence>ITVDLFSFVLPPQSVDRSSFKMTLILGYTVFLKTPLINVFFSISLALMVASLLETLFITNIQYKPREYSAVPHWLSVLVLRYLAVLVCILQRKGATESQSPSIHLTKVRYYFYSPVINRFSPASLDSPEPVVEQLRMLGRELTAIRVQMDKYCQGTKATQEWEMIGTVIDRLLFGLYIIFIFVSFITIISIWIWHNSFAT</sequence>